<dbReference type="SUPFAM" id="SSF48695">
    <property type="entry name" value="Multiheme cytochromes"/>
    <property type="match status" value="1"/>
</dbReference>
<dbReference type="InterPro" id="IPR036280">
    <property type="entry name" value="Multihaem_cyt_sf"/>
</dbReference>
<name>A0ABS5SIC3_9BACT</name>
<proteinExistence type="predicted"/>
<protein>
    <submittedName>
        <fullName evidence="2">Cytochrome C</fullName>
    </submittedName>
</protein>
<accession>A0ABS5SIC3</accession>
<dbReference type="EMBL" id="JAHCVK010000010">
    <property type="protein sequence ID" value="MBT0654434.1"/>
    <property type="molecule type" value="Genomic_DNA"/>
</dbReference>
<gene>
    <name evidence="2" type="ORF">KI810_15385</name>
</gene>
<evidence type="ECO:0000313" key="2">
    <source>
        <dbReference type="EMBL" id="MBT0654434.1"/>
    </source>
</evidence>
<evidence type="ECO:0000256" key="1">
    <source>
        <dbReference type="SAM" id="SignalP"/>
    </source>
</evidence>
<keyword evidence="3" id="KW-1185">Reference proteome</keyword>
<comment type="caution">
    <text evidence="2">The sequence shown here is derived from an EMBL/GenBank/DDBJ whole genome shotgun (WGS) entry which is preliminary data.</text>
</comment>
<dbReference type="Proteomes" id="UP000756860">
    <property type="component" value="Unassembled WGS sequence"/>
</dbReference>
<feature type="chain" id="PRO_5045599996" evidence="1">
    <location>
        <begin position="25"/>
        <end position="278"/>
    </location>
</feature>
<keyword evidence="1" id="KW-0732">Signal</keyword>
<feature type="signal peptide" evidence="1">
    <location>
        <begin position="1"/>
        <end position="24"/>
    </location>
</feature>
<organism evidence="2 3">
    <name type="scientific">Geomobilimonas luticola</name>
    <dbReference type="NCBI Taxonomy" id="1114878"/>
    <lineage>
        <taxon>Bacteria</taxon>
        <taxon>Pseudomonadati</taxon>
        <taxon>Thermodesulfobacteriota</taxon>
        <taxon>Desulfuromonadia</taxon>
        <taxon>Geobacterales</taxon>
        <taxon>Geobacteraceae</taxon>
        <taxon>Geomobilimonas</taxon>
    </lineage>
</organism>
<reference evidence="2 3" key="1">
    <citation type="submission" date="2021-05" db="EMBL/GenBank/DDBJ databases">
        <title>The draft genome of Geobacter luticola JCM 17780.</title>
        <authorList>
            <person name="Xu Z."/>
            <person name="Masuda Y."/>
            <person name="Itoh H."/>
            <person name="Senoo K."/>
        </authorList>
    </citation>
    <scope>NUCLEOTIDE SEQUENCE [LARGE SCALE GENOMIC DNA]</scope>
    <source>
        <strain evidence="2 3">JCM 17780</strain>
    </source>
</reference>
<evidence type="ECO:0000313" key="3">
    <source>
        <dbReference type="Proteomes" id="UP000756860"/>
    </source>
</evidence>
<sequence length="278" mass="29567">MRRTTFMFILLCLVSGAGVGPVAAAGPKFRDGGNKHNLSSLDSNTGVTYKAKPGDPLQRDTQVCIFCHTPHNASPQGALWNRKDTTSVFGIYTSSTLVIRRAGVPASYGEPNGSSRLCLSCHDGITADLNVLGNVYAGGPIDFPTGKGKISGVAAFDAKKISLGHHPVSFVYDTAVVVAIQSGGKSTQGYKLPPPNDPVKLQKLQNKEWMQCTTCHDPHQNQTAETAYPAGSPAAGRKIAPFWVLGTSGNASTDHDTVCLKCHNITKYGNLSTAWPWP</sequence>